<dbReference type="Proteomes" id="UP000886998">
    <property type="component" value="Unassembled WGS sequence"/>
</dbReference>
<name>A0A8X6WYU9_9ARAC</name>
<accession>A0A8X6WYU9</accession>
<proteinExistence type="predicted"/>
<keyword evidence="3" id="KW-1185">Reference proteome</keyword>
<feature type="compositionally biased region" description="Basic and acidic residues" evidence="1">
    <location>
        <begin position="11"/>
        <end position="20"/>
    </location>
</feature>
<sequence>MPCQLDGMNRTQERDSTVDKTERALGSSKGIITWSLLLNRSLPSQTTSRGNRNEMDLLFCYFMFVCDSAQKNNVDRFQFTTISLIFNFLDSRIDFAAEIQILEIRCKKIVKSNMLTFCSTIL</sequence>
<organism evidence="2 3">
    <name type="scientific">Trichonephila inaurata madagascariensis</name>
    <dbReference type="NCBI Taxonomy" id="2747483"/>
    <lineage>
        <taxon>Eukaryota</taxon>
        <taxon>Metazoa</taxon>
        <taxon>Ecdysozoa</taxon>
        <taxon>Arthropoda</taxon>
        <taxon>Chelicerata</taxon>
        <taxon>Arachnida</taxon>
        <taxon>Araneae</taxon>
        <taxon>Araneomorphae</taxon>
        <taxon>Entelegynae</taxon>
        <taxon>Araneoidea</taxon>
        <taxon>Nephilidae</taxon>
        <taxon>Trichonephila</taxon>
        <taxon>Trichonephila inaurata</taxon>
    </lineage>
</organism>
<dbReference type="AlphaFoldDB" id="A0A8X6WYU9"/>
<gene>
    <name evidence="2" type="ORF">TNIN_100181</name>
</gene>
<dbReference type="EMBL" id="BMAV01003394">
    <property type="protein sequence ID" value="GFY42929.1"/>
    <property type="molecule type" value="Genomic_DNA"/>
</dbReference>
<protein>
    <submittedName>
        <fullName evidence="2">Uncharacterized protein</fullName>
    </submittedName>
</protein>
<evidence type="ECO:0000256" key="1">
    <source>
        <dbReference type="SAM" id="MobiDB-lite"/>
    </source>
</evidence>
<evidence type="ECO:0000313" key="2">
    <source>
        <dbReference type="EMBL" id="GFY42929.1"/>
    </source>
</evidence>
<feature type="region of interest" description="Disordered" evidence="1">
    <location>
        <begin position="1"/>
        <end position="20"/>
    </location>
</feature>
<reference evidence="2" key="1">
    <citation type="submission" date="2020-08" db="EMBL/GenBank/DDBJ databases">
        <title>Multicomponent nature underlies the extraordinary mechanical properties of spider dragline silk.</title>
        <authorList>
            <person name="Kono N."/>
            <person name="Nakamura H."/>
            <person name="Mori M."/>
            <person name="Yoshida Y."/>
            <person name="Ohtoshi R."/>
            <person name="Malay A.D."/>
            <person name="Moran D.A.P."/>
            <person name="Tomita M."/>
            <person name="Numata K."/>
            <person name="Arakawa K."/>
        </authorList>
    </citation>
    <scope>NUCLEOTIDE SEQUENCE</scope>
</reference>
<comment type="caution">
    <text evidence="2">The sequence shown here is derived from an EMBL/GenBank/DDBJ whole genome shotgun (WGS) entry which is preliminary data.</text>
</comment>
<evidence type="ECO:0000313" key="3">
    <source>
        <dbReference type="Proteomes" id="UP000886998"/>
    </source>
</evidence>